<proteinExistence type="predicted"/>
<sequence>MKIKTEHILTFLKIVAWLAFVGYAIKAGAQAVALVVGFIDPTLAEKLYEVNPLLLKLRQYNISFFVNAMSLVVFLSAITAHVWYLAIQLLSKLRLKTPFSRDVARRLEKIAFEILGIWLINIMGMSYFKWLEKSTGEQLGNLGIGDEFLLIAAIVYIVSQIFKRGIEINEENELTV</sequence>
<dbReference type="HOGENOM" id="CLU_129317_0_0_10"/>
<feature type="transmembrane region" description="Helical" evidence="1">
    <location>
        <begin position="12"/>
        <end position="39"/>
    </location>
</feature>
<feature type="transmembrane region" description="Helical" evidence="1">
    <location>
        <begin position="140"/>
        <end position="158"/>
    </location>
</feature>
<dbReference type="EMBL" id="CP002691">
    <property type="protein sequence ID" value="AEE52042.1"/>
    <property type="molecule type" value="Genomic_DNA"/>
</dbReference>
<dbReference type="AlphaFoldDB" id="F4L5T2"/>
<keyword evidence="1" id="KW-0472">Membrane</keyword>
<dbReference type="InterPro" id="IPR021354">
    <property type="entry name" value="DUF2975"/>
</dbReference>
<feature type="transmembrane region" description="Helical" evidence="1">
    <location>
        <begin position="110"/>
        <end position="128"/>
    </location>
</feature>
<keyword evidence="1" id="KW-1133">Transmembrane helix</keyword>
<dbReference type="eggNOG" id="ENOG5031DC5">
    <property type="taxonomic scope" value="Bacteria"/>
</dbReference>
<dbReference type="STRING" id="760192.Halhy_4197"/>
<evidence type="ECO:0000313" key="3">
    <source>
        <dbReference type="Proteomes" id="UP000008461"/>
    </source>
</evidence>
<dbReference type="KEGG" id="hhy:Halhy_4197"/>
<protein>
    <recommendedName>
        <fullName evidence="4">DUF2975 domain-containing protein</fullName>
    </recommendedName>
</protein>
<dbReference type="RefSeq" id="WP_013766580.1">
    <property type="nucleotide sequence ID" value="NC_015510.1"/>
</dbReference>
<accession>F4L5T2</accession>
<organism evidence="2 3">
    <name type="scientific">Haliscomenobacter hydrossis (strain ATCC 27775 / DSM 1100 / LMG 10767 / O)</name>
    <dbReference type="NCBI Taxonomy" id="760192"/>
    <lineage>
        <taxon>Bacteria</taxon>
        <taxon>Pseudomonadati</taxon>
        <taxon>Bacteroidota</taxon>
        <taxon>Saprospiria</taxon>
        <taxon>Saprospirales</taxon>
        <taxon>Haliscomenobacteraceae</taxon>
        <taxon>Haliscomenobacter</taxon>
    </lineage>
</organism>
<dbReference type="Proteomes" id="UP000008461">
    <property type="component" value="Chromosome"/>
</dbReference>
<keyword evidence="3" id="KW-1185">Reference proteome</keyword>
<feature type="transmembrane region" description="Helical" evidence="1">
    <location>
        <begin position="59"/>
        <end position="90"/>
    </location>
</feature>
<keyword evidence="1" id="KW-0812">Transmembrane</keyword>
<reference key="2">
    <citation type="submission" date="2011-04" db="EMBL/GenBank/DDBJ databases">
        <title>Complete sequence of chromosome of Haliscomenobacter hydrossis DSM 1100.</title>
        <authorList>
            <consortium name="US DOE Joint Genome Institute (JGI-PGF)"/>
            <person name="Lucas S."/>
            <person name="Han J."/>
            <person name="Lapidus A."/>
            <person name="Bruce D."/>
            <person name="Goodwin L."/>
            <person name="Pitluck S."/>
            <person name="Peters L."/>
            <person name="Kyrpides N."/>
            <person name="Mavromatis K."/>
            <person name="Ivanova N."/>
            <person name="Ovchinnikova G."/>
            <person name="Pagani I."/>
            <person name="Daligault H."/>
            <person name="Detter J.C."/>
            <person name="Han C."/>
            <person name="Land M."/>
            <person name="Hauser L."/>
            <person name="Markowitz V."/>
            <person name="Cheng J.-F."/>
            <person name="Hugenholtz P."/>
            <person name="Woyke T."/>
            <person name="Wu D."/>
            <person name="Verbarg S."/>
            <person name="Frueling A."/>
            <person name="Brambilla E."/>
            <person name="Klenk H.-P."/>
            <person name="Eisen J.A."/>
        </authorList>
    </citation>
    <scope>NUCLEOTIDE SEQUENCE</scope>
    <source>
        <strain>DSM 1100</strain>
    </source>
</reference>
<gene>
    <name evidence="2" type="ordered locus">Halhy_4197</name>
</gene>
<evidence type="ECO:0000256" key="1">
    <source>
        <dbReference type="SAM" id="Phobius"/>
    </source>
</evidence>
<evidence type="ECO:0000313" key="2">
    <source>
        <dbReference type="EMBL" id="AEE52042.1"/>
    </source>
</evidence>
<reference evidence="2 3" key="1">
    <citation type="journal article" date="2011" name="Stand. Genomic Sci.">
        <title>Complete genome sequence of Haliscomenobacter hydrossis type strain (O).</title>
        <authorList>
            <consortium name="US DOE Joint Genome Institute (JGI-PGF)"/>
            <person name="Daligault H."/>
            <person name="Lapidus A."/>
            <person name="Zeytun A."/>
            <person name="Nolan M."/>
            <person name="Lucas S."/>
            <person name="Del Rio T.G."/>
            <person name="Tice H."/>
            <person name="Cheng J.F."/>
            <person name="Tapia R."/>
            <person name="Han C."/>
            <person name="Goodwin L."/>
            <person name="Pitluck S."/>
            <person name="Liolios K."/>
            <person name="Pagani I."/>
            <person name="Ivanova N."/>
            <person name="Huntemann M."/>
            <person name="Mavromatis K."/>
            <person name="Mikhailova N."/>
            <person name="Pati A."/>
            <person name="Chen A."/>
            <person name="Palaniappan K."/>
            <person name="Land M."/>
            <person name="Hauser L."/>
            <person name="Brambilla E.M."/>
            <person name="Rohde M."/>
            <person name="Verbarg S."/>
            <person name="Goker M."/>
            <person name="Bristow J."/>
            <person name="Eisen J.A."/>
            <person name="Markowitz V."/>
            <person name="Hugenholtz P."/>
            <person name="Kyrpides N.C."/>
            <person name="Klenk H.P."/>
            <person name="Woyke T."/>
        </authorList>
    </citation>
    <scope>NUCLEOTIDE SEQUENCE [LARGE SCALE GENOMIC DNA]</scope>
    <source>
        <strain evidence="3">ATCC 27775 / DSM 1100 / LMG 10767 / O</strain>
    </source>
</reference>
<evidence type="ECO:0008006" key="4">
    <source>
        <dbReference type="Google" id="ProtNLM"/>
    </source>
</evidence>
<dbReference type="Pfam" id="PF11188">
    <property type="entry name" value="DUF2975"/>
    <property type="match status" value="1"/>
</dbReference>
<name>F4L5T2_HALH1</name>
<dbReference type="OrthoDB" id="672524at2"/>